<name>A0A2D1KMP0_9LACO</name>
<sequence>MDAKQQTFIRPAHDQELNLATATSRHEKKWKNKPMTWGDFLQKLQTPVVTPETLEEFLKLSKSRQDDIKDVGGFVGGFLKEGRRKANYVQSRSILTLDVDFATPTLIDDIQLLFDCEIAIYSTHKHKADKPRYRLIIPLKRVVTPDEYQPVARKVAELFGMDLFDDTTYQPERLMYWPSHSSNGEYLFKYFPGDWLDPDEVLAQYDNWRDATFWPESSRKGEIHVSDAKKQGDPLTKKGIIGAFNRTYDIRSAIEKFLPDIYTPTDHEDRFTYAAGSTEGGLVLYDDKFAYSHHGTDPVGDTLNNAFDLVRKQLFGDQDDDAKEDTPVTRLPSYKAMREFVLGDDDAKRTLASEQISDASSDFADPVSDEDDTWLTALELNDRGEIESSARNLELIMHHDENLKDKFYTDSFANRLTIKGKVPWQHEGDEPYWKDSDDAGLRIYLERTYKIVNRGKIEDAFIQEAERNAVHPVREYLNGLTWDGQPRVETLLVDYLGAADTPYTRLVTRKFLAAAIARIMRPGVKFDYMIVTSGPQGIGKTLLPQRLAGAWFSNSLESVQGKDAYESLQGAWIMEMGEMNATKKADIEATKHFISKTEDIFRVAYGRHKSYFPRQCVFWGTSNDSEFLRDRTGNRRFWPVDVGLYISKKKIWTDLTKAERDQIWAEAKTIYEKGENLYLNAEEERLAVDQQKMHTEVSALEGMIQEFVETPITEDWYSRSAEQRRQYIQEANDDEIAELGNVRRDKVAVIEVWNELLKGDPRNLVPVKAAEIRNILTNMDGWQKYQKSKGQSRFGTDYGRQVTYIRIDLDELPDTRR</sequence>
<dbReference type="InterPro" id="IPR007936">
    <property type="entry name" value="VapE-like_dom"/>
</dbReference>
<dbReference type="PANTHER" id="PTHR34985:SF1">
    <property type="entry name" value="SLR0554 PROTEIN"/>
    <property type="match status" value="1"/>
</dbReference>
<evidence type="ECO:0000259" key="1">
    <source>
        <dbReference type="Pfam" id="PF05272"/>
    </source>
</evidence>
<proteinExistence type="predicted"/>
<feature type="domain" description="Virulence-associated protein E-like" evidence="1">
    <location>
        <begin position="477"/>
        <end position="695"/>
    </location>
</feature>
<reference evidence="2 3" key="1">
    <citation type="submission" date="2016-10" db="EMBL/GenBank/DDBJ databases">
        <title>The whole genome sequencing and assembly of L. cotyniformis subsp. torquens DSM 20004 strain.</title>
        <authorList>
            <person name="Park M.-K."/>
            <person name="Lee Y.-J."/>
            <person name="Yi H."/>
            <person name="Bahn Y.-S."/>
            <person name="Kim J.F."/>
            <person name="Lee D.-W."/>
        </authorList>
    </citation>
    <scope>NUCLEOTIDE SEQUENCE [LARGE SCALE GENOMIC DNA]</scope>
    <source>
        <strain evidence="2 3">DSM 20004</strain>
    </source>
</reference>
<evidence type="ECO:0000313" key="3">
    <source>
        <dbReference type="Proteomes" id="UP000223559"/>
    </source>
</evidence>
<dbReference type="Proteomes" id="UP000223559">
    <property type="component" value="Chromosome"/>
</dbReference>
<dbReference type="KEGG" id="lcy:LC20004_05065"/>
<evidence type="ECO:0000313" key="2">
    <source>
        <dbReference type="EMBL" id="ATO43312.1"/>
    </source>
</evidence>
<keyword evidence="3" id="KW-1185">Reference proteome</keyword>
<gene>
    <name evidence="2" type="ORF">LC20004_05065</name>
</gene>
<dbReference type="AlphaFoldDB" id="A0A2D1KMP0"/>
<dbReference type="Pfam" id="PF05272">
    <property type="entry name" value="VapE-like_dom"/>
    <property type="match status" value="1"/>
</dbReference>
<protein>
    <recommendedName>
        <fullName evidence="1">Virulence-associated protein E-like domain-containing protein</fullName>
    </recommendedName>
</protein>
<dbReference type="RefSeq" id="WP_010013086.1">
    <property type="nucleotide sequence ID" value="NZ_AEOS01000104.1"/>
</dbReference>
<accession>A0A2D1KMP0</accession>
<organism evidence="2 3">
    <name type="scientific">Loigolactobacillus coryniformis subsp. torquens DSM 20004 = KCTC 3535</name>
    <dbReference type="NCBI Taxonomy" id="1423822"/>
    <lineage>
        <taxon>Bacteria</taxon>
        <taxon>Bacillati</taxon>
        <taxon>Bacillota</taxon>
        <taxon>Bacilli</taxon>
        <taxon>Lactobacillales</taxon>
        <taxon>Lactobacillaceae</taxon>
        <taxon>Loigolactobacillus</taxon>
    </lineage>
</organism>
<dbReference type="PANTHER" id="PTHR34985">
    <property type="entry name" value="SLR0554 PROTEIN"/>
    <property type="match status" value="1"/>
</dbReference>
<dbReference type="EMBL" id="CP017697">
    <property type="protein sequence ID" value="ATO43312.1"/>
    <property type="molecule type" value="Genomic_DNA"/>
</dbReference>